<protein>
    <submittedName>
        <fullName evidence="10">Sugar porter family MFS transporter</fullName>
    </submittedName>
</protein>
<keyword evidence="11" id="KW-1185">Reference proteome</keyword>
<dbReference type="EMBL" id="JAEHFL010000002">
    <property type="protein sequence ID" value="MBK3427175.1"/>
    <property type="molecule type" value="Genomic_DNA"/>
</dbReference>
<dbReference type="InterPro" id="IPR005829">
    <property type="entry name" value="Sugar_transporter_CS"/>
</dbReference>
<dbReference type="PROSITE" id="PS50850">
    <property type="entry name" value="MFS"/>
    <property type="match status" value="1"/>
</dbReference>
<evidence type="ECO:0000256" key="4">
    <source>
        <dbReference type="ARBA" id="ARBA00022692"/>
    </source>
</evidence>
<dbReference type="InterPro" id="IPR050820">
    <property type="entry name" value="MFS_Sugar_Transporter"/>
</dbReference>
<feature type="transmembrane region" description="Helical" evidence="8">
    <location>
        <begin position="334"/>
        <end position="360"/>
    </location>
</feature>
<feature type="transmembrane region" description="Helical" evidence="8">
    <location>
        <begin position="238"/>
        <end position="262"/>
    </location>
</feature>
<accession>A0A8I1LAF1</accession>
<evidence type="ECO:0000313" key="11">
    <source>
        <dbReference type="Proteomes" id="UP000603369"/>
    </source>
</evidence>
<keyword evidence="4 8" id="KW-0812">Transmembrane</keyword>
<evidence type="ECO:0000256" key="1">
    <source>
        <dbReference type="ARBA" id="ARBA00004651"/>
    </source>
</evidence>
<dbReference type="Proteomes" id="UP000603369">
    <property type="component" value="Unassembled WGS sequence"/>
</dbReference>
<feature type="transmembrane region" description="Helical" evidence="8">
    <location>
        <begin position="277"/>
        <end position="295"/>
    </location>
</feature>
<evidence type="ECO:0000259" key="9">
    <source>
        <dbReference type="PROSITE" id="PS50850"/>
    </source>
</evidence>
<keyword evidence="6 8" id="KW-0472">Membrane</keyword>
<dbReference type="NCBIfam" id="TIGR00879">
    <property type="entry name" value="SP"/>
    <property type="match status" value="1"/>
</dbReference>
<dbReference type="InterPro" id="IPR020846">
    <property type="entry name" value="MFS_dom"/>
</dbReference>
<gene>
    <name evidence="10" type="ORF">JDP02_01425</name>
</gene>
<dbReference type="PRINTS" id="PR00171">
    <property type="entry name" value="SUGRTRNSPORT"/>
</dbReference>
<dbReference type="AlphaFoldDB" id="A0A8I1LAF1"/>
<feature type="transmembrane region" description="Helical" evidence="8">
    <location>
        <begin position="106"/>
        <end position="123"/>
    </location>
</feature>
<sequence length="451" mass="47886">MNKEVYVKVVAGIAALGGLLFGYDTGVMSGALLFISPAFDMSAHQVGWVTSMLLVGAAVGALTAGRIADRYGRRFTLIAGGIIFVVGSIWCALSGSVGMLATARTFLGFAVGAVSIVSPMYIAEIVPAKVRGRMVSLNTLAIVVGQLMAYLVNSALASTGSWEWMLGLAAVPGLALALGMAFLPETPVWLATNGRMPRAQEIAGRAGMDISELTSQETARKSSGSEWKALKASRWMQITVLLAMLMGLTQQITGVNAIVYFAPTMMNQVGISTANSVYTSIVIGTVSVLACWVGLKVVDRIGRKRLLLTGLTGNVVSLFILSFAYSHAQDSTTMAMVSLVFMALFIAFQQAAVSPTTWLLISELVPLQVRGLGMGIAGLSLWATNWAVAQYFLPLVEWLTGPVAFIVFGVFGLIAIGYTKVLVPETMGRSLDEVGEEMKSRYGRESAPVKP</sequence>
<dbReference type="PANTHER" id="PTHR48023">
    <property type="entry name" value="D-XYLOSE-PROTON SYMPORTER-LIKE 2"/>
    <property type="match status" value="1"/>
</dbReference>
<proteinExistence type="inferred from homology"/>
<dbReference type="InterPro" id="IPR036259">
    <property type="entry name" value="MFS_trans_sf"/>
</dbReference>
<dbReference type="GO" id="GO:0022857">
    <property type="term" value="F:transmembrane transporter activity"/>
    <property type="evidence" value="ECO:0007669"/>
    <property type="project" value="InterPro"/>
</dbReference>
<dbReference type="RefSeq" id="WP_200435268.1">
    <property type="nucleotide sequence ID" value="NZ_JAEHFL010000002.1"/>
</dbReference>
<dbReference type="SUPFAM" id="SSF103473">
    <property type="entry name" value="MFS general substrate transporter"/>
    <property type="match status" value="1"/>
</dbReference>
<feature type="transmembrane region" description="Helical" evidence="8">
    <location>
        <begin position="372"/>
        <end position="393"/>
    </location>
</feature>
<feature type="transmembrane region" description="Helical" evidence="8">
    <location>
        <begin position="135"/>
        <end position="152"/>
    </location>
</feature>
<keyword evidence="5 8" id="KW-1133">Transmembrane helix</keyword>
<organism evidence="10 11">
    <name type="scientific">Corynebacterium tuberculostearicum</name>
    <dbReference type="NCBI Taxonomy" id="38304"/>
    <lineage>
        <taxon>Bacteria</taxon>
        <taxon>Bacillati</taxon>
        <taxon>Actinomycetota</taxon>
        <taxon>Actinomycetes</taxon>
        <taxon>Mycobacteriales</taxon>
        <taxon>Corynebacteriaceae</taxon>
        <taxon>Corynebacterium</taxon>
    </lineage>
</organism>
<evidence type="ECO:0000256" key="3">
    <source>
        <dbReference type="ARBA" id="ARBA00022448"/>
    </source>
</evidence>
<feature type="transmembrane region" description="Helical" evidence="8">
    <location>
        <begin position="399"/>
        <end position="419"/>
    </location>
</feature>
<feature type="domain" description="Major facilitator superfamily (MFS) profile" evidence="9">
    <location>
        <begin position="10"/>
        <end position="427"/>
    </location>
</feature>
<dbReference type="InterPro" id="IPR005828">
    <property type="entry name" value="MFS_sugar_transport-like"/>
</dbReference>
<dbReference type="PROSITE" id="PS00217">
    <property type="entry name" value="SUGAR_TRANSPORT_2"/>
    <property type="match status" value="1"/>
</dbReference>
<evidence type="ECO:0000256" key="5">
    <source>
        <dbReference type="ARBA" id="ARBA00022989"/>
    </source>
</evidence>
<dbReference type="Gene3D" id="1.20.1250.20">
    <property type="entry name" value="MFS general substrate transporter like domains"/>
    <property type="match status" value="2"/>
</dbReference>
<keyword evidence="3 7" id="KW-0813">Transport</keyword>
<feature type="transmembrane region" description="Helical" evidence="8">
    <location>
        <begin position="164"/>
        <end position="183"/>
    </location>
</feature>
<dbReference type="PROSITE" id="PS00216">
    <property type="entry name" value="SUGAR_TRANSPORT_1"/>
    <property type="match status" value="2"/>
</dbReference>
<name>A0A8I1LAF1_9CORY</name>
<feature type="transmembrane region" description="Helical" evidence="8">
    <location>
        <begin position="75"/>
        <end position="100"/>
    </location>
</feature>
<feature type="transmembrane region" description="Helical" evidence="8">
    <location>
        <begin position="5"/>
        <end position="23"/>
    </location>
</feature>
<feature type="transmembrane region" description="Helical" evidence="8">
    <location>
        <begin position="43"/>
        <end position="63"/>
    </location>
</feature>
<dbReference type="GO" id="GO:0005886">
    <property type="term" value="C:plasma membrane"/>
    <property type="evidence" value="ECO:0007669"/>
    <property type="project" value="UniProtKB-SubCell"/>
</dbReference>
<reference evidence="10 11" key="1">
    <citation type="submission" date="2020-12" db="EMBL/GenBank/DDBJ databases">
        <title>Draft genome sequence of the commensal strain Corynebacterium tuberculostearicum MFP09/CIP 102622 isolated from human skin.</title>
        <authorList>
            <person name="Boukerb A.M."/>
            <person name="Janvier X."/>
            <person name="Feuilloley M.G.J."/>
            <person name="Groboillot A."/>
        </authorList>
    </citation>
    <scope>NUCLEOTIDE SEQUENCE [LARGE SCALE GENOMIC DNA]</scope>
    <source>
        <strain evidence="10 11">CIP 102622</strain>
    </source>
</reference>
<evidence type="ECO:0000256" key="7">
    <source>
        <dbReference type="RuleBase" id="RU003346"/>
    </source>
</evidence>
<evidence type="ECO:0000256" key="8">
    <source>
        <dbReference type="SAM" id="Phobius"/>
    </source>
</evidence>
<dbReference type="PANTHER" id="PTHR48023:SF4">
    <property type="entry name" value="D-XYLOSE-PROTON SYMPORTER-LIKE 2"/>
    <property type="match status" value="1"/>
</dbReference>
<dbReference type="InterPro" id="IPR003663">
    <property type="entry name" value="Sugar/inositol_transpt"/>
</dbReference>
<feature type="transmembrane region" description="Helical" evidence="8">
    <location>
        <begin position="307"/>
        <end position="328"/>
    </location>
</feature>
<dbReference type="GO" id="GO:1904659">
    <property type="term" value="P:D-glucose transmembrane transport"/>
    <property type="evidence" value="ECO:0007669"/>
    <property type="project" value="TreeGrafter"/>
</dbReference>
<evidence type="ECO:0000256" key="2">
    <source>
        <dbReference type="ARBA" id="ARBA00010992"/>
    </source>
</evidence>
<comment type="similarity">
    <text evidence="2 7">Belongs to the major facilitator superfamily. Sugar transporter (TC 2.A.1.1) family.</text>
</comment>
<comment type="subcellular location">
    <subcellularLocation>
        <location evidence="1">Cell membrane</location>
        <topology evidence="1">Multi-pass membrane protein</topology>
    </subcellularLocation>
</comment>
<evidence type="ECO:0000313" key="10">
    <source>
        <dbReference type="EMBL" id="MBK3427175.1"/>
    </source>
</evidence>
<comment type="caution">
    <text evidence="10">The sequence shown here is derived from an EMBL/GenBank/DDBJ whole genome shotgun (WGS) entry which is preliminary data.</text>
</comment>
<evidence type="ECO:0000256" key="6">
    <source>
        <dbReference type="ARBA" id="ARBA00023136"/>
    </source>
</evidence>
<dbReference type="Pfam" id="PF00083">
    <property type="entry name" value="Sugar_tr"/>
    <property type="match status" value="1"/>
</dbReference>